<dbReference type="EMBL" id="NAJQ01000250">
    <property type="protein sequence ID" value="TKA73798.1"/>
    <property type="molecule type" value="Genomic_DNA"/>
</dbReference>
<dbReference type="PANTHER" id="PTHR32251:SF15">
    <property type="entry name" value="3-OXO-5-ALPHA-STEROID 4-DEHYDROGENASE (DUF1295)"/>
    <property type="match status" value="1"/>
</dbReference>
<accession>A0A4U0XE35</accession>
<dbReference type="Proteomes" id="UP000309340">
    <property type="component" value="Unassembled WGS sequence"/>
</dbReference>
<feature type="region of interest" description="Disordered" evidence="1">
    <location>
        <begin position="1"/>
        <end position="22"/>
    </location>
</feature>
<feature type="compositionally biased region" description="Basic and acidic residues" evidence="1">
    <location>
        <begin position="77"/>
        <end position="88"/>
    </location>
</feature>
<feature type="transmembrane region" description="Helical" evidence="2">
    <location>
        <begin position="284"/>
        <end position="303"/>
    </location>
</feature>
<organism evidence="3 4">
    <name type="scientific">Friedmanniomyces simplex</name>
    <dbReference type="NCBI Taxonomy" id="329884"/>
    <lineage>
        <taxon>Eukaryota</taxon>
        <taxon>Fungi</taxon>
        <taxon>Dikarya</taxon>
        <taxon>Ascomycota</taxon>
        <taxon>Pezizomycotina</taxon>
        <taxon>Dothideomycetes</taxon>
        <taxon>Dothideomycetidae</taxon>
        <taxon>Mycosphaerellales</taxon>
        <taxon>Teratosphaeriaceae</taxon>
        <taxon>Friedmanniomyces</taxon>
    </lineage>
</organism>
<dbReference type="STRING" id="329884.A0A4U0XE35"/>
<evidence type="ECO:0000256" key="1">
    <source>
        <dbReference type="SAM" id="MobiDB-lite"/>
    </source>
</evidence>
<dbReference type="AlphaFoldDB" id="A0A4U0XE35"/>
<evidence type="ECO:0000313" key="3">
    <source>
        <dbReference type="EMBL" id="TKA73798.1"/>
    </source>
</evidence>
<keyword evidence="2" id="KW-0812">Transmembrane</keyword>
<keyword evidence="2" id="KW-1133">Transmembrane helix</keyword>
<evidence type="ECO:0008006" key="5">
    <source>
        <dbReference type="Google" id="ProtNLM"/>
    </source>
</evidence>
<protein>
    <recommendedName>
        <fullName evidence="5">Steroid 5-alpha reductase C-terminal domain-containing protein</fullName>
    </recommendedName>
</protein>
<gene>
    <name evidence="3" type="ORF">B0A55_05536</name>
</gene>
<dbReference type="InterPro" id="IPR010721">
    <property type="entry name" value="UstE-like"/>
</dbReference>
<reference evidence="3 4" key="1">
    <citation type="submission" date="2017-03" db="EMBL/GenBank/DDBJ databases">
        <title>Genomes of endolithic fungi from Antarctica.</title>
        <authorList>
            <person name="Coleine C."/>
            <person name="Masonjones S."/>
            <person name="Stajich J.E."/>
        </authorList>
    </citation>
    <scope>NUCLEOTIDE SEQUENCE [LARGE SCALE GENOMIC DNA]</scope>
    <source>
        <strain evidence="3 4">CCFEE 5184</strain>
    </source>
</reference>
<keyword evidence="4" id="KW-1185">Reference proteome</keyword>
<evidence type="ECO:0000256" key="2">
    <source>
        <dbReference type="SAM" id="Phobius"/>
    </source>
</evidence>
<feature type="region of interest" description="Disordered" evidence="1">
    <location>
        <begin position="52"/>
        <end position="88"/>
    </location>
</feature>
<proteinExistence type="predicted"/>
<keyword evidence="2" id="KW-0472">Membrane</keyword>
<comment type="caution">
    <text evidence="3">The sequence shown here is derived from an EMBL/GenBank/DDBJ whole genome shotgun (WGS) entry which is preliminary data.</text>
</comment>
<evidence type="ECO:0000313" key="4">
    <source>
        <dbReference type="Proteomes" id="UP000309340"/>
    </source>
</evidence>
<name>A0A4U0XE35_9PEZI</name>
<dbReference type="Pfam" id="PF06966">
    <property type="entry name" value="DUF1295"/>
    <property type="match status" value="1"/>
</dbReference>
<dbReference type="PANTHER" id="PTHR32251">
    <property type="entry name" value="3-OXO-5-ALPHA-STEROID 4-DEHYDROGENASE"/>
    <property type="match status" value="1"/>
</dbReference>
<dbReference type="GO" id="GO:0016020">
    <property type="term" value="C:membrane"/>
    <property type="evidence" value="ECO:0007669"/>
    <property type="project" value="TreeGrafter"/>
</dbReference>
<sequence>MSVMAALGRNVEQSNGKSGAVARSRSVRSLDLDLDLDLSLTIDIDILSRERSDTQERINGPNTYHRLASTSNMSTDKTYESTSRARDNVQRGVKRPNLPGTATFFGLRAADPFLQYQILGNGLGSGLIEALRGTPLPKGPPLVTNTFLDHYVGLSPYRTILLAMSVGSMVKQNFHLTTIMQEEMPPLSGAVISAFNTVMNSLNSLFFITAQTSASVNGEHFPQTPLIVGSAMYTAGLFIEWYSELQRHLWKKDPANKGKVYNAGLFGLSRHVNYFGYTMWRAGYALAAGGWIWGVTVGAWFVYDFTQRGIPVLQHYLEERVSHVMDTAYVH</sequence>
<dbReference type="Gene3D" id="1.20.120.1630">
    <property type="match status" value="1"/>
</dbReference>
<dbReference type="OrthoDB" id="67965at2759"/>